<keyword evidence="2" id="KW-0479">Metal-binding</keyword>
<dbReference type="CDD" id="cd09990">
    <property type="entry name" value="Agmatinase-like"/>
    <property type="match status" value="1"/>
</dbReference>
<feature type="region of interest" description="Disordered" evidence="5">
    <location>
        <begin position="1"/>
        <end position="39"/>
    </location>
</feature>
<dbReference type="PANTHER" id="PTHR11358">
    <property type="entry name" value="ARGINASE/AGMATINASE"/>
    <property type="match status" value="1"/>
</dbReference>
<dbReference type="NCBIfam" id="TIGR01230">
    <property type="entry name" value="agmatinase"/>
    <property type="match status" value="1"/>
</dbReference>
<dbReference type="Gene3D" id="3.40.800.10">
    <property type="entry name" value="Ureohydrolase domain"/>
    <property type="match status" value="1"/>
</dbReference>
<dbReference type="RefSeq" id="WP_116709453.1">
    <property type="nucleotide sequence ID" value="NZ_QEKW01000009.1"/>
</dbReference>
<evidence type="ECO:0000313" key="7">
    <source>
        <dbReference type="Proteomes" id="UP000245639"/>
    </source>
</evidence>
<dbReference type="EMBL" id="QEKW01000009">
    <property type="protein sequence ID" value="PVZ08212.1"/>
    <property type="molecule type" value="Genomic_DNA"/>
</dbReference>
<dbReference type="InterPro" id="IPR020855">
    <property type="entry name" value="Ureohydrolase_Mn_BS"/>
</dbReference>
<dbReference type="Proteomes" id="UP000245639">
    <property type="component" value="Unassembled WGS sequence"/>
</dbReference>
<proteinExistence type="inferred from homology"/>
<accession>A0A2U1F7S1</accession>
<dbReference type="Pfam" id="PF00491">
    <property type="entry name" value="Arginase"/>
    <property type="match status" value="1"/>
</dbReference>
<dbReference type="InterPro" id="IPR006035">
    <property type="entry name" value="Ureohydrolase"/>
</dbReference>
<evidence type="ECO:0000256" key="2">
    <source>
        <dbReference type="ARBA" id="ARBA00022723"/>
    </source>
</evidence>
<protein>
    <submittedName>
        <fullName evidence="6">Agmatinase</fullName>
    </submittedName>
</protein>
<reference evidence="6 7" key="1">
    <citation type="submission" date="2018-04" db="EMBL/GenBank/DDBJ databases">
        <title>Genomic Encyclopedia of Type Strains, Phase IV (KMG-IV): sequencing the most valuable type-strain genomes for metagenomic binning, comparative biology and taxonomic classification.</title>
        <authorList>
            <person name="Goeker M."/>
        </authorList>
    </citation>
    <scope>NUCLEOTIDE SEQUENCE [LARGE SCALE GENOMIC DNA]</scope>
    <source>
        <strain evidence="6 7">DSM 45771</strain>
    </source>
</reference>
<dbReference type="SUPFAM" id="SSF52768">
    <property type="entry name" value="Arginase/deacetylase"/>
    <property type="match status" value="1"/>
</dbReference>
<keyword evidence="7" id="KW-1185">Reference proteome</keyword>
<sequence length="369" mass="39233">MGHEAEPERTQGALFPDNQLVPKGWKEPADAWESGRRPGPVLVNRPNELASAGIPTFMKLPLCLEAADLRAGQIDVAIGGAPWDGTTTGKSGAQLGPRAIRQADYLGGSATSLFHLGAQIRTFDVVKVADFGDADILVGNTVGTYENIRWFVTQMLDGGSIPIVLGGDHGITWPSATAVADRYGYGKVGIVHFDAHADTTPNMRGSLASHGTPMRRLIESGAIPGPNFVQVGLRGYYPDEEVLGWMSAQGMRSHFMVDILDQGFDAILDRAVEQALGHADHLYISVDIDVLDPAFAPGTGTPEPGGLGSAELLRAIRRLSSEVGMVGMDVVEVSPPYDSGNDITALVAHRCVLEAITGLAMRRLGCQTE</sequence>
<dbReference type="InterPro" id="IPR023696">
    <property type="entry name" value="Ureohydrolase_dom_sf"/>
</dbReference>
<gene>
    <name evidence="6" type="ORF">C8D89_10995</name>
</gene>
<evidence type="ECO:0000256" key="3">
    <source>
        <dbReference type="ARBA" id="ARBA00022801"/>
    </source>
</evidence>
<evidence type="ECO:0000256" key="5">
    <source>
        <dbReference type="SAM" id="MobiDB-lite"/>
    </source>
</evidence>
<dbReference type="PROSITE" id="PS51409">
    <property type="entry name" value="ARGINASE_2"/>
    <property type="match status" value="1"/>
</dbReference>
<comment type="similarity">
    <text evidence="1">Belongs to the arginase family. Agmatinase subfamily.</text>
</comment>
<keyword evidence="3 4" id="KW-0378">Hydrolase</keyword>
<dbReference type="AlphaFoldDB" id="A0A2U1F7S1"/>
<dbReference type="OrthoDB" id="9788689at2"/>
<dbReference type="GO" id="GO:0046872">
    <property type="term" value="F:metal ion binding"/>
    <property type="evidence" value="ECO:0007669"/>
    <property type="project" value="UniProtKB-KW"/>
</dbReference>
<dbReference type="PRINTS" id="PR00116">
    <property type="entry name" value="ARGINASE"/>
</dbReference>
<evidence type="ECO:0000256" key="1">
    <source>
        <dbReference type="ARBA" id="ARBA00009227"/>
    </source>
</evidence>
<dbReference type="PROSITE" id="PS01053">
    <property type="entry name" value="ARGINASE_1"/>
    <property type="match status" value="1"/>
</dbReference>
<dbReference type="GO" id="GO:0033389">
    <property type="term" value="P:putrescine biosynthetic process from arginine, via agmatine"/>
    <property type="evidence" value="ECO:0007669"/>
    <property type="project" value="TreeGrafter"/>
</dbReference>
<dbReference type="PANTHER" id="PTHR11358:SF26">
    <property type="entry name" value="GUANIDINO ACID HYDROLASE, MITOCHONDRIAL"/>
    <property type="match status" value="1"/>
</dbReference>
<evidence type="ECO:0000256" key="4">
    <source>
        <dbReference type="RuleBase" id="RU003684"/>
    </source>
</evidence>
<feature type="compositionally biased region" description="Basic and acidic residues" evidence="5">
    <location>
        <begin position="24"/>
        <end position="36"/>
    </location>
</feature>
<name>A0A2U1F7S1_9PSEU</name>
<organism evidence="6 7">
    <name type="scientific">Actinomycetospora cinnamomea</name>
    <dbReference type="NCBI Taxonomy" id="663609"/>
    <lineage>
        <taxon>Bacteria</taxon>
        <taxon>Bacillati</taxon>
        <taxon>Actinomycetota</taxon>
        <taxon>Actinomycetes</taxon>
        <taxon>Pseudonocardiales</taxon>
        <taxon>Pseudonocardiaceae</taxon>
        <taxon>Actinomycetospora</taxon>
    </lineage>
</organism>
<comment type="caution">
    <text evidence="6">The sequence shown here is derived from an EMBL/GenBank/DDBJ whole genome shotgun (WGS) entry which is preliminary data.</text>
</comment>
<dbReference type="InterPro" id="IPR005925">
    <property type="entry name" value="Agmatinase-rel"/>
</dbReference>
<dbReference type="GO" id="GO:0008783">
    <property type="term" value="F:agmatinase activity"/>
    <property type="evidence" value="ECO:0007669"/>
    <property type="project" value="TreeGrafter"/>
</dbReference>
<evidence type="ECO:0000313" key="6">
    <source>
        <dbReference type="EMBL" id="PVZ08212.1"/>
    </source>
</evidence>